<evidence type="ECO:0000256" key="2">
    <source>
        <dbReference type="ARBA" id="ARBA00022679"/>
    </source>
</evidence>
<keyword evidence="4" id="KW-0418">Kinase</keyword>
<dbReference type="PANTHER" id="PTHR24416:SF489">
    <property type="entry name" value="PROTEIN KINASE DOMAIN-CONTAINING PROTEIN"/>
    <property type="match status" value="1"/>
</dbReference>
<dbReference type="Pfam" id="PF07714">
    <property type="entry name" value="PK_Tyr_Ser-Thr"/>
    <property type="match status" value="1"/>
</dbReference>
<feature type="domain" description="Protein kinase" evidence="8">
    <location>
        <begin position="1"/>
        <end position="258"/>
    </location>
</feature>
<dbReference type="InterPro" id="IPR001245">
    <property type="entry name" value="Ser-Thr/Tyr_kinase_cat_dom"/>
</dbReference>
<dbReference type="Gene3D" id="1.10.510.10">
    <property type="entry name" value="Transferase(Phosphotransferase) domain 1"/>
    <property type="match status" value="1"/>
</dbReference>
<proteinExistence type="predicted"/>
<dbReference type="SMART" id="SM00220">
    <property type="entry name" value="S_TKc"/>
    <property type="match status" value="1"/>
</dbReference>
<evidence type="ECO:0000256" key="7">
    <source>
        <dbReference type="SAM" id="MobiDB-lite"/>
    </source>
</evidence>
<dbReference type="PRINTS" id="PR00109">
    <property type="entry name" value="TYRKINASE"/>
</dbReference>
<dbReference type="InterPro" id="IPR000719">
    <property type="entry name" value="Prot_kinase_dom"/>
</dbReference>
<evidence type="ECO:0000256" key="3">
    <source>
        <dbReference type="ARBA" id="ARBA00022741"/>
    </source>
</evidence>
<accession>A0A3S0Z8E2</accession>
<protein>
    <recommendedName>
        <fullName evidence="8">Protein kinase domain-containing protein</fullName>
    </recommendedName>
</protein>
<keyword evidence="3" id="KW-0547">Nucleotide-binding</keyword>
<keyword evidence="5" id="KW-0067">ATP-binding</keyword>
<evidence type="ECO:0000256" key="4">
    <source>
        <dbReference type="ARBA" id="ARBA00022777"/>
    </source>
</evidence>
<name>A0A3S0Z8E2_ELYCH</name>
<evidence type="ECO:0000313" key="10">
    <source>
        <dbReference type="Proteomes" id="UP000271974"/>
    </source>
</evidence>
<evidence type="ECO:0000256" key="5">
    <source>
        <dbReference type="ARBA" id="ARBA00022840"/>
    </source>
</evidence>
<dbReference type="GO" id="GO:0043235">
    <property type="term" value="C:receptor complex"/>
    <property type="evidence" value="ECO:0007669"/>
    <property type="project" value="TreeGrafter"/>
</dbReference>
<dbReference type="GO" id="GO:0005886">
    <property type="term" value="C:plasma membrane"/>
    <property type="evidence" value="ECO:0007669"/>
    <property type="project" value="TreeGrafter"/>
</dbReference>
<dbReference type="PROSITE" id="PS00109">
    <property type="entry name" value="PROTEIN_KINASE_TYR"/>
    <property type="match status" value="1"/>
</dbReference>
<dbReference type="InterPro" id="IPR011009">
    <property type="entry name" value="Kinase-like_dom_sf"/>
</dbReference>
<keyword evidence="6" id="KW-0829">Tyrosine-protein kinase</keyword>
<dbReference type="EMBL" id="RQTK01001786">
    <property type="protein sequence ID" value="RUS69192.1"/>
    <property type="molecule type" value="Genomic_DNA"/>
</dbReference>
<evidence type="ECO:0000259" key="8">
    <source>
        <dbReference type="PROSITE" id="PS50011"/>
    </source>
</evidence>
<organism evidence="9 10">
    <name type="scientific">Elysia chlorotica</name>
    <name type="common">Eastern emerald elysia</name>
    <name type="synonym">Sea slug</name>
    <dbReference type="NCBI Taxonomy" id="188477"/>
    <lineage>
        <taxon>Eukaryota</taxon>
        <taxon>Metazoa</taxon>
        <taxon>Spiralia</taxon>
        <taxon>Lophotrochozoa</taxon>
        <taxon>Mollusca</taxon>
        <taxon>Gastropoda</taxon>
        <taxon>Heterobranchia</taxon>
        <taxon>Euthyneura</taxon>
        <taxon>Panpulmonata</taxon>
        <taxon>Sacoglossa</taxon>
        <taxon>Placobranchoidea</taxon>
        <taxon>Plakobranchidae</taxon>
        <taxon>Elysia</taxon>
    </lineage>
</organism>
<dbReference type="FunFam" id="1.10.510.10:FF:000554">
    <property type="entry name" value="Predicted protein"/>
    <property type="match status" value="1"/>
</dbReference>
<dbReference type="SMART" id="SM00219">
    <property type="entry name" value="TyrKc"/>
    <property type="match status" value="1"/>
</dbReference>
<evidence type="ECO:0000256" key="6">
    <source>
        <dbReference type="ARBA" id="ARBA00023137"/>
    </source>
</evidence>
<dbReference type="PROSITE" id="PS50011">
    <property type="entry name" value="PROTEIN_KINASE_DOM"/>
    <property type="match status" value="1"/>
</dbReference>
<comment type="caution">
    <text evidence="9">The sequence shown here is derived from an EMBL/GenBank/DDBJ whole genome shotgun (WGS) entry which is preliminary data.</text>
</comment>
<dbReference type="Gene3D" id="3.30.200.20">
    <property type="entry name" value="Phosphorylase Kinase, domain 1"/>
    <property type="match status" value="1"/>
</dbReference>
<dbReference type="GO" id="GO:0007169">
    <property type="term" value="P:cell surface receptor protein tyrosine kinase signaling pathway"/>
    <property type="evidence" value="ECO:0007669"/>
    <property type="project" value="TreeGrafter"/>
</dbReference>
<keyword evidence="10" id="KW-1185">Reference proteome</keyword>
<gene>
    <name evidence="9" type="ORF">EGW08_023047</name>
</gene>
<dbReference type="CDD" id="cd00192">
    <property type="entry name" value="PTKc"/>
    <property type="match status" value="1"/>
</dbReference>
<dbReference type="STRING" id="188477.A0A3S0Z8E2"/>
<feature type="region of interest" description="Disordered" evidence="7">
    <location>
        <begin position="448"/>
        <end position="474"/>
    </location>
</feature>
<dbReference type="OrthoDB" id="73209at2759"/>
<dbReference type="SUPFAM" id="SSF56112">
    <property type="entry name" value="Protein kinase-like (PK-like)"/>
    <property type="match status" value="1"/>
</dbReference>
<dbReference type="GO" id="GO:0005524">
    <property type="term" value="F:ATP binding"/>
    <property type="evidence" value="ECO:0007669"/>
    <property type="project" value="UniProtKB-KW"/>
</dbReference>
<dbReference type="AlphaFoldDB" id="A0A3S0Z8E2"/>
<dbReference type="InterPro" id="IPR008266">
    <property type="entry name" value="Tyr_kinase_AS"/>
</dbReference>
<evidence type="ECO:0000313" key="9">
    <source>
        <dbReference type="EMBL" id="RUS69192.1"/>
    </source>
</evidence>
<dbReference type="Proteomes" id="UP000271974">
    <property type="component" value="Unassembled WGS sequence"/>
</dbReference>
<dbReference type="PANTHER" id="PTHR24416">
    <property type="entry name" value="TYROSINE-PROTEIN KINASE RECEPTOR"/>
    <property type="match status" value="1"/>
</dbReference>
<keyword evidence="2" id="KW-0808">Transferase</keyword>
<dbReference type="GO" id="GO:0004714">
    <property type="term" value="F:transmembrane receptor protein tyrosine kinase activity"/>
    <property type="evidence" value="ECO:0007669"/>
    <property type="project" value="TreeGrafter"/>
</dbReference>
<evidence type="ECO:0000256" key="1">
    <source>
        <dbReference type="ARBA" id="ARBA00022553"/>
    </source>
</evidence>
<dbReference type="InterPro" id="IPR050122">
    <property type="entry name" value="RTK"/>
</dbReference>
<keyword evidence="1" id="KW-0597">Phosphoprotein</keyword>
<reference evidence="9 10" key="1">
    <citation type="submission" date="2019-01" db="EMBL/GenBank/DDBJ databases">
        <title>A draft genome assembly of the solar-powered sea slug Elysia chlorotica.</title>
        <authorList>
            <person name="Cai H."/>
            <person name="Li Q."/>
            <person name="Fang X."/>
            <person name="Li J."/>
            <person name="Curtis N.E."/>
            <person name="Altenburger A."/>
            <person name="Shibata T."/>
            <person name="Feng M."/>
            <person name="Maeda T."/>
            <person name="Schwartz J.A."/>
            <person name="Shigenobu S."/>
            <person name="Lundholm N."/>
            <person name="Nishiyama T."/>
            <person name="Yang H."/>
            <person name="Hasebe M."/>
            <person name="Li S."/>
            <person name="Pierce S.K."/>
            <person name="Wang J."/>
        </authorList>
    </citation>
    <scope>NUCLEOTIDE SEQUENCE [LARGE SCALE GENOMIC DNA]</scope>
    <source>
        <strain evidence="9">EC2010</strain>
        <tissue evidence="9">Whole organism of an adult</tissue>
    </source>
</reference>
<sequence length="586" mass="65093">MGGEMLKEREGWVAVAVKTLKVHHTMEEKLDFFSEVEMMKLFKHENIVQLWGVCTRKQPVYAVMEFLLHGDLKTYLLSRRSLVGQGVKEAQDIKAENLTQMAADIAQGLSYLHSLKYVHRDLACRNCLVHANKTVKIADFGLTRHVSSTDYYRFSRKGMLPVRWTAPEALRDGIYSAKSDIWSYGVLVFEIVTFGSFPYQGLSNRQVVEEVVKGTPLKLPIQCNDAIRSFIRWCMSADPDYRPDLSDILSYFDYSPAFLTPCIDTPISSVVHEDTDSMGDDARVPHAISKLPLLVSAVPSTLSATPAFVPSVSNAPSVSNCFAIQPNFMPETGRSETVSGSANRSGRWSLTRLKLHSTGAAVDDEDEDGSLLNGRLKERKKTFSVPGLFFSLNKPGRFVTANQREITEPTKAKNMVSMSQSRSCSPCSEALHSSSICGLHACAAVTKGKTSDMRRRHSVGPESSKSRDYIPNEDNQTISNSFHTSCSDKDENMEEPCNNGLFNHKWPKSSSAAESVICDTGIEFQCLNPKTKSTPRTNTQTIEVRQYTSSPIATVYPQKRKVNSNGYISGSSKGDIKHMCQTITSL</sequence>
<dbReference type="InterPro" id="IPR020635">
    <property type="entry name" value="Tyr_kinase_cat_dom"/>
</dbReference>